<dbReference type="GO" id="GO:0006281">
    <property type="term" value="P:DNA repair"/>
    <property type="evidence" value="ECO:0007669"/>
    <property type="project" value="UniProtKB-KW"/>
</dbReference>
<reference evidence="11" key="1">
    <citation type="submission" date="2024-06" db="EMBL/GenBank/DDBJ databases">
        <title>Unveiling Genomic Reduction in Obligate Endosymbionts Buchnera of Aphids: Insights from Phylogenomic Comparative Analysis with Novel Genome Data and Co-obligate Endosymbionts.</title>
        <authorList>
            <person name="Lu C."/>
            <person name="Zou T."/>
            <person name="Liu Q."/>
            <person name="Huang X."/>
        </authorList>
    </citation>
    <scope>NUCLEOTIDE SEQUENCE</scope>
    <source>
        <strain evidence="11">Aphau13</strain>
    </source>
</reference>
<keyword evidence="1" id="KW-0540">Nuclease</keyword>
<dbReference type="GO" id="GO:0005524">
    <property type="term" value="F:ATP binding"/>
    <property type="evidence" value="ECO:0007669"/>
    <property type="project" value="UniProtKB-KW"/>
</dbReference>
<evidence type="ECO:0000256" key="6">
    <source>
        <dbReference type="ARBA" id="ARBA00022839"/>
    </source>
</evidence>
<name>A0AAU6W5R1_9GAMM</name>
<dbReference type="GO" id="GO:0003677">
    <property type="term" value="F:DNA binding"/>
    <property type="evidence" value="ECO:0007669"/>
    <property type="project" value="UniProtKB-KW"/>
</dbReference>
<keyword evidence="8" id="KW-0238">DNA-binding</keyword>
<evidence type="ECO:0000256" key="7">
    <source>
        <dbReference type="ARBA" id="ARBA00022840"/>
    </source>
</evidence>
<organism evidence="11">
    <name type="scientific">Buchnera aphidicola</name>
    <name type="common">Aphis aurantii</name>
    <dbReference type="NCBI Taxonomy" id="1470492"/>
    <lineage>
        <taxon>Bacteria</taxon>
        <taxon>Pseudomonadati</taxon>
        <taxon>Pseudomonadota</taxon>
        <taxon>Gammaproteobacteria</taxon>
        <taxon>Enterobacterales</taxon>
        <taxon>Erwiniaceae</taxon>
        <taxon>Buchnera</taxon>
    </lineage>
</organism>
<evidence type="ECO:0000256" key="4">
    <source>
        <dbReference type="ARBA" id="ARBA00022801"/>
    </source>
</evidence>
<dbReference type="SUPFAM" id="SSF52980">
    <property type="entry name" value="Restriction endonuclease-like"/>
    <property type="match status" value="1"/>
</dbReference>
<keyword evidence="7" id="KW-0067">ATP-binding</keyword>
<dbReference type="PANTHER" id="PTHR30591">
    <property type="entry name" value="RECBCD ENZYME SUBUNIT RECC"/>
    <property type="match status" value="1"/>
</dbReference>
<dbReference type="EMBL" id="CP135018">
    <property type="protein sequence ID" value="XAJ81153.1"/>
    <property type="molecule type" value="Genomic_DNA"/>
</dbReference>
<feature type="domain" description="RecC C-terminal" evidence="10">
    <location>
        <begin position="484"/>
        <end position="698"/>
    </location>
</feature>
<dbReference type="Gene3D" id="1.10.10.990">
    <property type="match status" value="1"/>
</dbReference>
<keyword evidence="4" id="KW-0378">Hydrolase</keyword>
<evidence type="ECO:0000259" key="10">
    <source>
        <dbReference type="Pfam" id="PF17946"/>
    </source>
</evidence>
<dbReference type="SUPFAM" id="SSF52540">
    <property type="entry name" value="P-loop containing nucleoside triphosphate hydrolases"/>
    <property type="match status" value="1"/>
</dbReference>
<dbReference type="PANTHER" id="PTHR30591:SF1">
    <property type="entry name" value="RECBCD ENZYME SUBUNIT RECC"/>
    <property type="match status" value="1"/>
</dbReference>
<evidence type="ECO:0000256" key="2">
    <source>
        <dbReference type="ARBA" id="ARBA00022741"/>
    </source>
</evidence>
<dbReference type="Pfam" id="PF17946">
    <property type="entry name" value="RecC_C"/>
    <property type="match status" value="1"/>
</dbReference>
<dbReference type="GO" id="GO:0004386">
    <property type="term" value="F:helicase activity"/>
    <property type="evidence" value="ECO:0007669"/>
    <property type="project" value="UniProtKB-KW"/>
</dbReference>
<keyword evidence="5" id="KW-0347">Helicase</keyword>
<evidence type="ECO:0000256" key="5">
    <source>
        <dbReference type="ARBA" id="ARBA00022806"/>
    </source>
</evidence>
<evidence type="ECO:0000256" key="1">
    <source>
        <dbReference type="ARBA" id="ARBA00022722"/>
    </source>
</evidence>
<accession>A0AAU6W5R1</accession>
<dbReference type="GO" id="GO:0006310">
    <property type="term" value="P:DNA recombination"/>
    <property type="evidence" value="ECO:0007669"/>
    <property type="project" value="TreeGrafter"/>
</dbReference>
<gene>
    <name evidence="11" type="ORF">RJT31_02285</name>
</gene>
<dbReference type="GO" id="GO:0004527">
    <property type="term" value="F:exonuclease activity"/>
    <property type="evidence" value="ECO:0007669"/>
    <property type="project" value="UniProtKB-KW"/>
</dbReference>
<protein>
    <submittedName>
        <fullName evidence="11">Exodeoxyribonuclease V subunit gamma</fullName>
    </submittedName>
</protein>
<evidence type="ECO:0000256" key="8">
    <source>
        <dbReference type="ARBA" id="ARBA00023125"/>
    </source>
</evidence>
<dbReference type="InterPro" id="IPR011335">
    <property type="entry name" value="Restrct_endonuc-II-like"/>
</dbReference>
<dbReference type="AlphaFoldDB" id="A0AAU6W5R1"/>
<dbReference type="InterPro" id="IPR027417">
    <property type="entry name" value="P-loop_NTPase"/>
</dbReference>
<dbReference type="InterPro" id="IPR041500">
    <property type="entry name" value="RecC_C"/>
</dbReference>
<keyword evidence="2" id="KW-0547">Nucleotide-binding</keyword>
<evidence type="ECO:0000313" key="11">
    <source>
        <dbReference type="EMBL" id="XAJ81153.1"/>
    </source>
</evidence>
<dbReference type="CDD" id="cd22353">
    <property type="entry name" value="RecC_C-like"/>
    <property type="match status" value="1"/>
</dbReference>
<sequence>MLNNIKNNILNFKKNKQLLKKTFNPKDNSISINICYSEQHEIEVLYKILIEILNNDKDIEFHDIVVTSFKLNNYITYINSVFKLKNQEKISFYISQNNCKKTQQIFYTFNKILELSDIRFNNEEVLELLDLPMISKNFNISEEEIKILYNWIESTNIRWGINEKHKDNLNFLKINQNTWFYGIEKLLLSYAINEKNKIWNNILSCISIDLSKSELIGKLSYLINILNKWRVILSRKKQIKCWHSLFKSFSKDFLNNQPELKYILTMMNQNWEKMIDDIILSNYQKKISIKILQKNFLYITKKINTQKFKLGAINFCHPSLVCYIPFKMVFVIGLDSKGIMKKSNTDHLNLLKDYPLITDINIDDITFHIFLKNLIAAQKYFYMSYIGYSSKNENKINPCILIEQLIHYIALHFYIKKDEKLKIEDNIKKISHYLVKTHKKEHFYNKIHTKIIKHKNKNNIKNIHQIFFKNILNIENSKKQNFLINLKDLICFWKHPIRYFFNFTLNTNFAIQKKLLTTEPFIIDQLENFKISNFLLESMINNKDLQNILEQIKLSGILPYKNFGEIALRNKYKEIEQTAQIIHQYRLLPQEKAFNLKIEKYCIEGTLKEIQKTGLLRWKVNSINYSDRISLWLEHLIYCILGGIGESKIIGHKKQIFSFHSLSYDQSYNYLLDYIEGYIKGINNPLLLTKSGSAWFDKVYDIKNHCVYKNPEIKRKAYKTLYDTWTGNSYKKGEKEDIYIQKITSILDVKKICHISKKWLTPILQHKKINEKKT</sequence>
<evidence type="ECO:0000256" key="3">
    <source>
        <dbReference type="ARBA" id="ARBA00022763"/>
    </source>
</evidence>
<keyword evidence="3" id="KW-0227">DNA damage</keyword>
<evidence type="ECO:0000256" key="9">
    <source>
        <dbReference type="ARBA" id="ARBA00023204"/>
    </source>
</evidence>
<proteinExistence type="predicted"/>
<dbReference type="RefSeq" id="WP_348769381.1">
    <property type="nucleotide sequence ID" value="NZ_CP135018.1"/>
</dbReference>
<dbReference type="Gene3D" id="3.40.50.300">
    <property type="entry name" value="P-loop containing nucleotide triphosphate hydrolases"/>
    <property type="match status" value="2"/>
</dbReference>
<keyword evidence="6" id="KW-0269">Exonuclease</keyword>
<keyword evidence="9" id="KW-0234">DNA repair</keyword>